<keyword evidence="3" id="KW-1185">Reference proteome</keyword>
<dbReference type="EMBL" id="RBXL01000002">
    <property type="protein sequence ID" value="RKT37859.1"/>
    <property type="molecule type" value="Genomic_DNA"/>
</dbReference>
<sequence length="34" mass="3787">MSDEALHSWNRRAFWTAVVICLIPLVPYAILGGS</sequence>
<keyword evidence="1" id="KW-0472">Membrane</keyword>
<comment type="caution">
    <text evidence="2">The sequence shown here is derived from an EMBL/GenBank/DDBJ whole genome shotgun (WGS) entry which is preliminary data.</text>
</comment>
<feature type="transmembrane region" description="Helical" evidence="1">
    <location>
        <begin position="12"/>
        <end position="31"/>
    </location>
</feature>
<accession>A0A495ULB6</accession>
<reference evidence="2 3" key="1">
    <citation type="submission" date="2018-10" db="EMBL/GenBank/DDBJ databases">
        <title>Genomic Encyclopedia of Archaeal and Bacterial Type Strains, Phase II (KMG-II): from individual species to whole genera.</title>
        <authorList>
            <person name="Goeker M."/>
        </authorList>
    </citation>
    <scope>NUCLEOTIDE SEQUENCE [LARGE SCALE GENOMIC DNA]</scope>
    <source>
        <strain evidence="2 3">DSM 235</strain>
    </source>
</reference>
<evidence type="ECO:0000313" key="2">
    <source>
        <dbReference type="EMBL" id="RKT37859.1"/>
    </source>
</evidence>
<dbReference type="AlphaFoldDB" id="A0A495ULB6"/>
<dbReference type="Proteomes" id="UP000274556">
    <property type="component" value="Unassembled WGS sequence"/>
</dbReference>
<keyword evidence="1" id="KW-0812">Transmembrane</keyword>
<protein>
    <submittedName>
        <fullName evidence="2">Uncharacterized protein</fullName>
    </submittedName>
</protein>
<organism evidence="2 3">
    <name type="scientific">Thiocapsa rosea</name>
    <dbReference type="NCBI Taxonomy" id="69360"/>
    <lineage>
        <taxon>Bacteria</taxon>
        <taxon>Pseudomonadati</taxon>
        <taxon>Pseudomonadota</taxon>
        <taxon>Gammaproteobacteria</taxon>
        <taxon>Chromatiales</taxon>
        <taxon>Chromatiaceae</taxon>
        <taxon>Thiocapsa</taxon>
    </lineage>
</organism>
<keyword evidence="1" id="KW-1133">Transmembrane helix</keyword>
<name>A0A495ULB6_9GAMM</name>
<proteinExistence type="predicted"/>
<evidence type="ECO:0000313" key="3">
    <source>
        <dbReference type="Proteomes" id="UP000274556"/>
    </source>
</evidence>
<gene>
    <name evidence="2" type="ORF">BDD21_5369</name>
</gene>
<evidence type="ECO:0000256" key="1">
    <source>
        <dbReference type="SAM" id="Phobius"/>
    </source>
</evidence>